<comment type="caution">
    <text evidence="2">The sequence shown here is derived from an EMBL/GenBank/DDBJ whole genome shotgun (WGS) entry which is preliminary data.</text>
</comment>
<dbReference type="Proteomes" id="UP000608513">
    <property type="component" value="Unassembled WGS sequence"/>
</dbReference>
<evidence type="ECO:0000313" key="3">
    <source>
        <dbReference type="Proteomes" id="UP000608513"/>
    </source>
</evidence>
<sequence>MRRAFLPACALLLAACAQQPPAAPPASPPPPPASACNADAAQYAVGRPQTAPLVEEIRQRTGAHIARILRPNQVVTMEFNAERVNVVVDAENRITAVRCG</sequence>
<dbReference type="AlphaFoldDB" id="A0A923MT82"/>
<feature type="chain" id="PRO_5037824307" evidence="1">
    <location>
        <begin position="23"/>
        <end position="100"/>
    </location>
</feature>
<gene>
    <name evidence="2" type="ORF">H8N03_14695</name>
</gene>
<protein>
    <submittedName>
        <fullName evidence="2">Starvation-inducible protein</fullName>
    </submittedName>
</protein>
<dbReference type="Gene3D" id="3.30.10.10">
    <property type="entry name" value="Trypsin Inhibitor V, subunit A"/>
    <property type="match status" value="1"/>
</dbReference>
<dbReference type="InterPro" id="IPR021719">
    <property type="entry name" value="Prot_inh_I78"/>
</dbReference>
<name>A0A923MT82_9BURK</name>
<feature type="signal peptide" evidence="1">
    <location>
        <begin position="1"/>
        <end position="22"/>
    </location>
</feature>
<dbReference type="Pfam" id="PF11720">
    <property type="entry name" value="Inhibitor_I78"/>
    <property type="match status" value="1"/>
</dbReference>
<evidence type="ECO:0000256" key="1">
    <source>
        <dbReference type="SAM" id="SignalP"/>
    </source>
</evidence>
<keyword evidence="3" id="KW-1185">Reference proteome</keyword>
<accession>A0A923MT82</accession>
<dbReference type="EMBL" id="JACORT010000006">
    <property type="protein sequence ID" value="MBC5784199.1"/>
    <property type="molecule type" value="Genomic_DNA"/>
</dbReference>
<keyword evidence="1" id="KW-0732">Signal</keyword>
<dbReference type="PROSITE" id="PS51257">
    <property type="entry name" value="PROKAR_LIPOPROTEIN"/>
    <property type="match status" value="1"/>
</dbReference>
<reference evidence="2" key="1">
    <citation type="submission" date="2020-08" db="EMBL/GenBank/DDBJ databases">
        <title>Ramlibacter sp. USB13 16S ribosomal RNA gene genome sequencing and assembly.</title>
        <authorList>
            <person name="Kang M."/>
        </authorList>
    </citation>
    <scope>NUCLEOTIDE SEQUENCE</scope>
    <source>
        <strain evidence="2">USB13</strain>
    </source>
</reference>
<evidence type="ECO:0000313" key="2">
    <source>
        <dbReference type="EMBL" id="MBC5784199.1"/>
    </source>
</evidence>
<organism evidence="2 3">
    <name type="scientific">Ramlibacter cellulosilyticus</name>
    <dbReference type="NCBI Taxonomy" id="2764187"/>
    <lineage>
        <taxon>Bacteria</taxon>
        <taxon>Pseudomonadati</taxon>
        <taxon>Pseudomonadota</taxon>
        <taxon>Betaproteobacteria</taxon>
        <taxon>Burkholderiales</taxon>
        <taxon>Comamonadaceae</taxon>
        <taxon>Ramlibacter</taxon>
    </lineage>
</organism>
<dbReference type="PANTHER" id="PTHR39600:SF1">
    <property type="entry name" value="PEPTIDASE INHIBITOR I78 FAMILY PROTEIN"/>
    <property type="match status" value="1"/>
</dbReference>
<dbReference type="PANTHER" id="PTHR39600">
    <property type="entry name" value="PEPTIDASE INHIBITOR I78 FAMILY PROTEIN"/>
    <property type="match status" value="1"/>
</dbReference>
<proteinExistence type="predicted"/>